<dbReference type="InterPro" id="IPR052577">
    <property type="entry name" value="VWA7"/>
</dbReference>
<protein>
    <recommendedName>
        <fullName evidence="5">Het-C-domain-containing protein</fullName>
    </recommendedName>
</protein>
<dbReference type="STRING" id="181874.A0A409Y9E7"/>
<evidence type="ECO:0000313" key="3">
    <source>
        <dbReference type="EMBL" id="PPQ99587.1"/>
    </source>
</evidence>
<dbReference type="PANTHER" id="PTHR14905:SF7">
    <property type="entry name" value="VON WILLEBRAND FACTOR A DOMAIN-CONTAINING PROTEIN 7"/>
    <property type="match status" value="1"/>
</dbReference>
<dbReference type="PANTHER" id="PTHR14905">
    <property type="entry name" value="NG37"/>
    <property type="match status" value="1"/>
</dbReference>
<organism evidence="3 4">
    <name type="scientific">Panaeolus cyanescens</name>
    <dbReference type="NCBI Taxonomy" id="181874"/>
    <lineage>
        <taxon>Eukaryota</taxon>
        <taxon>Fungi</taxon>
        <taxon>Dikarya</taxon>
        <taxon>Basidiomycota</taxon>
        <taxon>Agaricomycotina</taxon>
        <taxon>Agaricomycetes</taxon>
        <taxon>Agaricomycetidae</taxon>
        <taxon>Agaricales</taxon>
        <taxon>Agaricineae</taxon>
        <taxon>Galeropsidaceae</taxon>
        <taxon>Panaeolus</taxon>
    </lineage>
</organism>
<name>A0A409Y9E7_9AGAR</name>
<dbReference type="Pfam" id="PF07217">
    <property type="entry name" value="Het-C"/>
    <property type="match status" value="1"/>
</dbReference>
<evidence type="ECO:0000313" key="4">
    <source>
        <dbReference type="Proteomes" id="UP000284842"/>
    </source>
</evidence>
<evidence type="ECO:0000256" key="2">
    <source>
        <dbReference type="SAM" id="SignalP"/>
    </source>
</evidence>
<accession>A0A409Y9E7</accession>
<feature type="compositionally biased region" description="Acidic residues" evidence="1">
    <location>
        <begin position="645"/>
        <end position="654"/>
    </location>
</feature>
<feature type="chain" id="PRO_5019111464" description="Het-C-domain-containing protein" evidence="2">
    <location>
        <begin position="28"/>
        <end position="699"/>
    </location>
</feature>
<dbReference type="EMBL" id="NHTK01001353">
    <property type="protein sequence ID" value="PPQ99587.1"/>
    <property type="molecule type" value="Genomic_DNA"/>
</dbReference>
<feature type="compositionally biased region" description="Acidic residues" evidence="1">
    <location>
        <begin position="666"/>
        <end position="699"/>
    </location>
</feature>
<dbReference type="Proteomes" id="UP000284842">
    <property type="component" value="Unassembled WGS sequence"/>
</dbReference>
<keyword evidence="2" id="KW-0732">Signal</keyword>
<feature type="compositionally biased region" description="Gly residues" evidence="1">
    <location>
        <begin position="546"/>
        <end position="556"/>
    </location>
</feature>
<evidence type="ECO:0008006" key="5">
    <source>
        <dbReference type="Google" id="ProtNLM"/>
    </source>
</evidence>
<dbReference type="InParanoid" id="A0A409Y9E7"/>
<sequence length="699" mass="77115">MAYSFPLNSTLLLLTVIVVLLPVQTYAFGAGDIPDFAYLNDKAFRHGDIENILETLTKTAAVGGGFMGFMKKVTGGKTFSKSDIKKVYFGNWLRDYSQAMDIAGLSKLTADTLVLVVSVLGFMTFGYSTLEFDVTPERLGVYLPVEHIDNPKGYAEKEGDARQFHPKLRPPVNPEELEIDEACIEYGRRAGGEEGADLWEAYRLMGTGLHTMEDLLAHSNWCEIALRKMGYEEVFCHVGDAVIINTPNGPAPPLVTGTFGGADFLHSLLGEAGDKLSQSSVTDLSQKMNNAQANEGSGNGPNLDMIKALMSRLGGGGEDTSKAEQIQSESKAYHFDPDNVAPPEVQQRLKELLAWHDDVMRNIEKKIEMIPGLEALVEELSNALNEYIYTVLAPYIVPILMQTTSVLDEGSKAVIDNDDQYEVFNNPHAHDPSHSMLSKDHFGLVLNEPAGKIAQIVVRHTVNLLVPAWSNDEDPDQVIDQILEAFHHPYYATGRSQIQEQMFDEMQRWFGGLGEEGALVIESLTKESVREHRNKRQGYTEIEEPGYGGCSHGHGGSSSNPGAGLAGLSGLAAGYGFGNFGGGGGGGGGGGEDSGYEHQESYNTDRGYDYSGGNSYGGGGGYEQERQEPEPEYESSYGRHRGEEYAEEAEEEEEKPSWFNRRRRDEEEEQEEEYEHQDNEETYGAEELDLEDRQEEDGW</sequence>
<feature type="region of interest" description="Disordered" evidence="1">
    <location>
        <begin position="531"/>
        <end position="556"/>
    </location>
</feature>
<dbReference type="InterPro" id="IPR010816">
    <property type="entry name" value="Het-C"/>
</dbReference>
<feature type="region of interest" description="Disordered" evidence="1">
    <location>
        <begin position="586"/>
        <end position="699"/>
    </location>
</feature>
<feature type="signal peptide" evidence="2">
    <location>
        <begin position="1"/>
        <end position="27"/>
    </location>
</feature>
<evidence type="ECO:0000256" key="1">
    <source>
        <dbReference type="SAM" id="MobiDB-lite"/>
    </source>
</evidence>
<proteinExistence type="predicted"/>
<gene>
    <name evidence="3" type="ORF">CVT24_005166</name>
</gene>
<keyword evidence="4" id="KW-1185">Reference proteome</keyword>
<reference evidence="3 4" key="1">
    <citation type="journal article" date="2018" name="Evol. Lett.">
        <title>Horizontal gene cluster transfer increased hallucinogenic mushroom diversity.</title>
        <authorList>
            <person name="Reynolds H.T."/>
            <person name="Vijayakumar V."/>
            <person name="Gluck-Thaler E."/>
            <person name="Korotkin H.B."/>
            <person name="Matheny P.B."/>
            <person name="Slot J.C."/>
        </authorList>
    </citation>
    <scope>NUCLEOTIDE SEQUENCE [LARGE SCALE GENOMIC DNA]</scope>
    <source>
        <strain evidence="3 4">2629</strain>
    </source>
</reference>
<dbReference type="OrthoDB" id="2506204at2759"/>
<dbReference type="AlphaFoldDB" id="A0A409Y9E7"/>
<comment type="caution">
    <text evidence="3">The sequence shown here is derived from an EMBL/GenBank/DDBJ whole genome shotgun (WGS) entry which is preliminary data.</text>
</comment>